<sequence length="145" mass="16079">MNRMMLMGSLGILVWTLTVDSLAIAEPRVTKRDLGDVAGTVVKSETESITLKIPTMVQSGTTNRRSGGRNIRVPKYTVKQIEKDFPVAKDVIVRTLKGKSASRTDVHVGDTVRLHVFQITEKEPGHSAEQHLEVRRIDIPTPPKP</sequence>
<proteinExistence type="predicted"/>
<accession>A0A6C2YSY8</accession>
<dbReference type="EMBL" id="LR586016">
    <property type="protein sequence ID" value="VIP04848.1"/>
    <property type="molecule type" value="Genomic_DNA"/>
</dbReference>
<gene>
    <name evidence="1" type="ORF">GMBLW1_43450</name>
</gene>
<dbReference type="EMBL" id="LR593887">
    <property type="protein sequence ID" value="VTS07056.1"/>
    <property type="molecule type" value="Genomic_DNA"/>
</dbReference>
<dbReference type="KEGG" id="tim:GMBLW1_43450"/>
<dbReference type="Proteomes" id="UP000464378">
    <property type="component" value="Chromosome"/>
</dbReference>
<dbReference type="AlphaFoldDB" id="A0A6C2YSY8"/>
<reference evidence="1" key="1">
    <citation type="submission" date="2019-04" db="EMBL/GenBank/DDBJ databases">
        <authorList>
            <consortium name="Science for Life Laboratories"/>
        </authorList>
    </citation>
    <scope>NUCLEOTIDE SEQUENCE</scope>
    <source>
        <strain evidence="1">MBLW1</strain>
    </source>
</reference>
<evidence type="ECO:0000313" key="1">
    <source>
        <dbReference type="EMBL" id="VIP04848.1"/>
    </source>
</evidence>
<evidence type="ECO:0000313" key="2">
    <source>
        <dbReference type="Proteomes" id="UP000464378"/>
    </source>
</evidence>
<protein>
    <submittedName>
        <fullName evidence="1">Uncharacterized protein</fullName>
    </submittedName>
</protein>
<organism evidence="1">
    <name type="scientific">Tuwongella immobilis</name>
    <dbReference type="NCBI Taxonomy" id="692036"/>
    <lineage>
        <taxon>Bacteria</taxon>
        <taxon>Pseudomonadati</taxon>
        <taxon>Planctomycetota</taxon>
        <taxon>Planctomycetia</taxon>
        <taxon>Gemmatales</taxon>
        <taxon>Gemmataceae</taxon>
        <taxon>Tuwongella</taxon>
    </lineage>
</organism>
<keyword evidence="2" id="KW-1185">Reference proteome</keyword>
<dbReference type="InParanoid" id="A0A6C2YSY8"/>
<dbReference type="RefSeq" id="WP_162659873.1">
    <property type="nucleotide sequence ID" value="NZ_LR593887.1"/>
</dbReference>
<name>A0A6C2YSY8_9BACT</name>